<accession>A0A0L6V2Y3</accession>
<name>A0A0L6V2Y3_9BASI</name>
<dbReference type="VEuPathDB" id="FungiDB:VP01_275g1"/>
<feature type="region of interest" description="Disordered" evidence="1">
    <location>
        <begin position="206"/>
        <end position="231"/>
    </location>
</feature>
<organism evidence="2 3">
    <name type="scientific">Puccinia sorghi</name>
    <dbReference type="NCBI Taxonomy" id="27349"/>
    <lineage>
        <taxon>Eukaryota</taxon>
        <taxon>Fungi</taxon>
        <taxon>Dikarya</taxon>
        <taxon>Basidiomycota</taxon>
        <taxon>Pucciniomycotina</taxon>
        <taxon>Pucciniomycetes</taxon>
        <taxon>Pucciniales</taxon>
        <taxon>Pucciniaceae</taxon>
        <taxon>Puccinia</taxon>
    </lineage>
</organism>
<reference evidence="2 3" key="1">
    <citation type="submission" date="2015-08" db="EMBL/GenBank/DDBJ databases">
        <title>Next Generation Sequencing and Analysis of the Genome of Puccinia sorghi L Schw, the Causal Agent of Maize Common Rust.</title>
        <authorList>
            <person name="Rochi L."/>
            <person name="Burguener G."/>
            <person name="Darino M."/>
            <person name="Turjanski A."/>
            <person name="Kreff E."/>
            <person name="Dieguez M.J."/>
            <person name="Sacco F."/>
        </authorList>
    </citation>
    <scope>NUCLEOTIDE SEQUENCE [LARGE SCALE GENOMIC DNA]</scope>
    <source>
        <strain evidence="2 3">RO10H11247</strain>
    </source>
</reference>
<dbReference type="AlphaFoldDB" id="A0A0L6V2Y3"/>
<evidence type="ECO:0000256" key="1">
    <source>
        <dbReference type="SAM" id="MobiDB-lite"/>
    </source>
</evidence>
<evidence type="ECO:0000313" key="2">
    <source>
        <dbReference type="EMBL" id="KNZ55118.1"/>
    </source>
</evidence>
<gene>
    <name evidence="2" type="ORF">VP01_275g1</name>
</gene>
<dbReference type="STRING" id="27349.A0A0L6V2Y3"/>
<dbReference type="EMBL" id="LAVV01007679">
    <property type="protein sequence ID" value="KNZ55118.1"/>
    <property type="molecule type" value="Genomic_DNA"/>
</dbReference>
<dbReference type="OrthoDB" id="2507701at2759"/>
<evidence type="ECO:0000313" key="3">
    <source>
        <dbReference type="Proteomes" id="UP000037035"/>
    </source>
</evidence>
<dbReference type="Proteomes" id="UP000037035">
    <property type="component" value="Unassembled WGS sequence"/>
</dbReference>
<comment type="caution">
    <text evidence="2">The sequence shown here is derived from an EMBL/GenBank/DDBJ whole genome shotgun (WGS) entry which is preliminary data.</text>
</comment>
<keyword evidence="3" id="KW-1185">Reference proteome</keyword>
<proteinExistence type="predicted"/>
<protein>
    <submittedName>
        <fullName evidence="2">Uncharacterized protein</fullName>
    </submittedName>
</protein>
<sequence length="327" mass="36444">MNDSCRTVVICRCRAFRCIEQRFRDKHGNWSPGAAISRSAKISHDIADVQIAARYIEAQGPYHQFTLEQAKPAALQVSLLATVLLVFGNVSFKMSNWVLRCGKDLLTLAASGGLDSSSTQLTRRQKTVLDKLPANIRTAFKWMRIDPELFKVMCCPSCFPKKLGIEDTSNTRTDGVQWLRQCINQSFPNVEEVAADPNKTAQAEEVAADPNTHAQAKEVAADPNKNTQATDSASLEASMCGAQLVLLKKSSYRPIKEYAYQNLYDWLARIFSCPGIEPALERSATLASIAFDPDHEITDIQESRLWKQFLGPDGILWSTGLVRYHKS</sequence>